<dbReference type="EMBL" id="JACMRX010000006">
    <property type="protein sequence ID" value="KAF7987779.1"/>
    <property type="molecule type" value="Genomic_DNA"/>
</dbReference>
<reference evidence="5 6" key="1">
    <citation type="submission" date="2020-08" db="EMBL/GenBank/DDBJ databases">
        <title>Aphidius gifuensis genome sequencing and assembly.</title>
        <authorList>
            <person name="Du Z."/>
        </authorList>
    </citation>
    <scope>NUCLEOTIDE SEQUENCE [LARGE SCALE GENOMIC DNA]</scope>
    <source>
        <strain evidence="5">YNYX2018</strain>
        <tissue evidence="5">Adults</tissue>
    </source>
</reference>
<evidence type="ECO:0000256" key="1">
    <source>
        <dbReference type="ARBA" id="ARBA00010928"/>
    </source>
</evidence>
<evidence type="ECO:0000313" key="6">
    <source>
        <dbReference type="Proteomes" id="UP000639338"/>
    </source>
</evidence>
<accession>A0A835CKG3</accession>
<dbReference type="GO" id="GO:0000166">
    <property type="term" value="F:nucleotide binding"/>
    <property type="evidence" value="ECO:0007669"/>
    <property type="project" value="InterPro"/>
</dbReference>
<dbReference type="InterPro" id="IPR000683">
    <property type="entry name" value="Gfo/Idh/MocA-like_OxRdtase_N"/>
</dbReference>
<evidence type="ECO:0000313" key="5">
    <source>
        <dbReference type="EMBL" id="KAF7987779.1"/>
    </source>
</evidence>
<protein>
    <submittedName>
        <fullName evidence="5">Uncharacterized protein</fullName>
    </submittedName>
</protein>
<dbReference type="GO" id="GO:0005737">
    <property type="term" value="C:cytoplasm"/>
    <property type="evidence" value="ECO:0007669"/>
    <property type="project" value="TreeGrafter"/>
</dbReference>
<keyword evidence="6" id="KW-1185">Reference proteome</keyword>
<comment type="similarity">
    <text evidence="1">Belongs to the Gfo/Idh/MocA family.</text>
</comment>
<dbReference type="Gene3D" id="3.30.360.10">
    <property type="entry name" value="Dihydrodipicolinate Reductase, domain 2"/>
    <property type="match status" value="1"/>
</dbReference>
<dbReference type="InterPro" id="IPR055170">
    <property type="entry name" value="GFO_IDH_MocA-like_dom"/>
</dbReference>
<evidence type="ECO:0000259" key="4">
    <source>
        <dbReference type="Pfam" id="PF22725"/>
    </source>
</evidence>
<comment type="caution">
    <text evidence="5">The sequence shown here is derived from an EMBL/GenBank/DDBJ whole genome shotgun (WGS) entry which is preliminary data.</text>
</comment>
<dbReference type="OrthoDB" id="64915at2759"/>
<dbReference type="PANTHER" id="PTHR42840">
    <property type="entry name" value="NAD(P)-BINDING ROSSMANN-FOLD SUPERFAMILY PROTEIN-RELATED"/>
    <property type="match status" value="1"/>
</dbReference>
<dbReference type="Pfam" id="PF22725">
    <property type="entry name" value="GFO_IDH_MocA_C3"/>
    <property type="match status" value="1"/>
</dbReference>
<dbReference type="Proteomes" id="UP000639338">
    <property type="component" value="Unassembled WGS sequence"/>
</dbReference>
<name>A0A835CKG3_APHGI</name>
<keyword evidence="2" id="KW-0560">Oxidoreductase</keyword>
<dbReference type="GO" id="GO:0006740">
    <property type="term" value="P:NADPH regeneration"/>
    <property type="evidence" value="ECO:0007669"/>
    <property type="project" value="TreeGrafter"/>
</dbReference>
<feature type="domain" description="GFO/IDH/MocA-like oxidoreductase" evidence="4">
    <location>
        <begin position="176"/>
        <end position="295"/>
    </location>
</feature>
<dbReference type="SUPFAM" id="SSF51735">
    <property type="entry name" value="NAD(P)-binding Rossmann-fold domains"/>
    <property type="match status" value="1"/>
</dbReference>
<feature type="domain" description="Gfo/Idh/MocA-like oxidoreductase N-terminal" evidence="3">
    <location>
        <begin position="46"/>
        <end position="167"/>
    </location>
</feature>
<gene>
    <name evidence="5" type="ORF">HCN44_003642</name>
</gene>
<dbReference type="InterPro" id="IPR036291">
    <property type="entry name" value="NAD(P)-bd_dom_sf"/>
</dbReference>
<dbReference type="GO" id="GO:0016491">
    <property type="term" value="F:oxidoreductase activity"/>
    <property type="evidence" value="ECO:0007669"/>
    <property type="project" value="UniProtKB-KW"/>
</dbReference>
<dbReference type="Pfam" id="PF01408">
    <property type="entry name" value="GFO_IDH_MocA"/>
    <property type="match status" value="1"/>
</dbReference>
<organism evidence="5 6">
    <name type="scientific">Aphidius gifuensis</name>
    <name type="common">Parasitoid wasp</name>
    <dbReference type="NCBI Taxonomy" id="684658"/>
    <lineage>
        <taxon>Eukaryota</taxon>
        <taxon>Metazoa</taxon>
        <taxon>Ecdysozoa</taxon>
        <taxon>Arthropoda</taxon>
        <taxon>Hexapoda</taxon>
        <taxon>Insecta</taxon>
        <taxon>Pterygota</taxon>
        <taxon>Neoptera</taxon>
        <taxon>Endopterygota</taxon>
        <taxon>Hymenoptera</taxon>
        <taxon>Apocrita</taxon>
        <taxon>Ichneumonoidea</taxon>
        <taxon>Braconidae</taxon>
        <taxon>Aphidiinae</taxon>
        <taxon>Aphidius</taxon>
    </lineage>
</organism>
<dbReference type="Gene3D" id="3.40.50.720">
    <property type="entry name" value="NAD(P)-binding Rossmann-like Domain"/>
    <property type="match status" value="1"/>
</dbReference>
<evidence type="ECO:0000256" key="2">
    <source>
        <dbReference type="ARBA" id="ARBA00023002"/>
    </source>
</evidence>
<dbReference type="SUPFAM" id="SSF55347">
    <property type="entry name" value="Glyceraldehyde-3-phosphate dehydrogenase-like, C-terminal domain"/>
    <property type="match status" value="1"/>
</dbReference>
<dbReference type="PANTHER" id="PTHR42840:SF3">
    <property type="entry name" value="BINDING ROSSMANN FOLD OXIDOREDUCTASE, PUTATIVE (AFU_ORTHOLOGUE AFUA_2G10240)-RELATED"/>
    <property type="match status" value="1"/>
</dbReference>
<evidence type="ECO:0000259" key="3">
    <source>
        <dbReference type="Pfam" id="PF01408"/>
    </source>
</evidence>
<sequence>MATIKYKEASPYSKPIPRPPAEDYLYKNYESDFRCSNDGSNEKIIGIALFGVGRAGTIHLSNIIGSKRVKLLYIVDDIEEKWSKIKNHFCLNDVTFLTSKQSDKVFQDKAVDAVVVASPTYTHEKIVLKSLDAKKAVFCEKPVAEDRADTEKCFEAARKSGKPLFTAFNRRFDPSYSTVRDEVRQGKIGHAQVVKTVSRDSPIPTIDYLKNSGGIFHDCMVHDIDLLTWLIGELPSKVSVQAAANIPEIKAIDDFDTVAVTMQFPSGTLGIIDLSRNSCYGYDMRLEAFGPKGVVRAENEQPIHCVETMYKYNGPNHSPIWYSFPSRFKLAYMREFDHFIDIVLGKSICSVEAKEVLAVSKIATACEESARSGKMITLNWTTDEIPNNHLAQ</sequence>
<dbReference type="AlphaFoldDB" id="A0A835CKG3"/>
<proteinExistence type="inferred from homology"/>